<dbReference type="GO" id="GO:0035556">
    <property type="term" value="P:intracellular signal transduction"/>
    <property type="evidence" value="ECO:0007669"/>
    <property type="project" value="InterPro"/>
</dbReference>
<dbReference type="SMART" id="SM00369">
    <property type="entry name" value="LRR_TYP"/>
    <property type="match status" value="12"/>
</dbReference>
<dbReference type="PRINTS" id="PR00019">
    <property type="entry name" value="LEURICHRPT"/>
</dbReference>
<dbReference type="SMART" id="SM00365">
    <property type="entry name" value="LRR_SD22"/>
    <property type="match status" value="9"/>
</dbReference>
<reference evidence="16 17" key="1">
    <citation type="journal article" date="2016" name="PLoS ONE">
        <title>Sequence Assembly of Yarrowia lipolytica Strain W29/CLIB89 Shows Transposable Element Diversity.</title>
        <authorList>
            <person name="Magnan C."/>
            <person name="Yu J."/>
            <person name="Chang I."/>
            <person name="Jahn E."/>
            <person name="Kanomata Y."/>
            <person name="Wu J."/>
            <person name="Zeller M."/>
            <person name="Oakes M."/>
            <person name="Baldi P."/>
            <person name="Sandmeyer S."/>
        </authorList>
    </citation>
    <scope>NUCLEOTIDE SEQUENCE [LARGE SCALE GENOMIC DNA]</scope>
    <source>
        <strain evidence="17">CLIB89(W29)</strain>
    </source>
</reference>
<dbReference type="PROSITE" id="PS51746">
    <property type="entry name" value="PPM_2"/>
    <property type="match status" value="1"/>
</dbReference>
<dbReference type="Proteomes" id="UP000182444">
    <property type="component" value="Chromosome 1B"/>
</dbReference>
<proteinExistence type="inferred from homology"/>
<feature type="compositionally biased region" description="Basic and acidic residues" evidence="12">
    <location>
        <begin position="348"/>
        <end position="370"/>
    </location>
</feature>
<dbReference type="Gene3D" id="3.80.10.10">
    <property type="entry name" value="Ribonuclease Inhibitor"/>
    <property type="match status" value="4"/>
</dbReference>
<dbReference type="InterPro" id="IPR029787">
    <property type="entry name" value="Nucleotide_cyclase"/>
</dbReference>
<dbReference type="InterPro" id="IPR032675">
    <property type="entry name" value="LRR_dom_sf"/>
</dbReference>
<evidence type="ECO:0000313" key="16">
    <source>
        <dbReference type="EMBL" id="AOW01905.1"/>
    </source>
</evidence>
<dbReference type="Pfam" id="PF23598">
    <property type="entry name" value="LRR_14"/>
    <property type="match status" value="1"/>
</dbReference>
<dbReference type="Gene3D" id="3.60.40.10">
    <property type="entry name" value="PPM-type phosphatase domain"/>
    <property type="match status" value="1"/>
</dbReference>
<dbReference type="PROSITE" id="PS51450">
    <property type="entry name" value="LRR"/>
    <property type="match status" value="7"/>
</dbReference>
<dbReference type="InterPro" id="IPR001054">
    <property type="entry name" value="A/G_cyclase"/>
</dbReference>
<feature type="compositionally biased region" description="Basic and acidic residues" evidence="12">
    <location>
        <begin position="199"/>
        <end position="226"/>
    </location>
</feature>
<evidence type="ECO:0000259" key="14">
    <source>
        <dbReference type="PROSITE" id="PS50200"/>
    </source>
</evidence>
<dbReference type="Pfam" id="PF13855">
    <property type="entry name" value="LRR_8"/>
    <property type="match status" value="2"/>
</dbReference>
<keyword evidence="9" id="KW-0456">Lyase</keyword>
<dbReference type="EC" id="4.6.1.1" evidence="2"/>
<dbReference type="InterPro" id="IPR050333">
    <property type="entry name" value="SLRP"/>
</dbReference>
<feature type="region of interest" description="Disordered" evidence="12">
    <location>
        <begin position="287"/>
        <end position="376"/>
    </location>
</feature>
<comment type="similarity">
    <text evidence="1">Belongs to the adenylyl cyclase class-3 family.</text>
</comment>
<dbReference type="KEGG" id="yli:2907024"/>
<dbReference type="PROSITE" id="PS50200">
    <property type="entry name" value="RA"/>
    <property type="match status" value="1"/>
</dbReference>
<dbReference type="PANTHER" id="PTHR45712:SF22">
    <property type="entry name" value="INSULIN-LIKE GROWTH FACTOR-BINDING PROTEIN COMPLEX ACID LABILE SUBUNIT"/>
    <property type="match status" value="1"/>
</dbReference>
<keyword evidence="6" id="KW-0677">Repeat</keyword>
<dbReference type="SUPFAM" id="SSF55073">
    <property type="entry name" value="Nucleotide cyclase"/>
    <property type="match status" value="1"/>
</dbReference>
<sequence>MDPLDIGNSQPREGWNRLNAFSNDGVSPTSNSYDHDELPPSPTSRTAFTGIDPDYEFAPKWEPGHGNNNSSIDDPLYSTLDPHARANASLTRSAPGPPPPGQRPPPERPTVITPVGTHTPSAGGSRAVTPISTNVDRRPSYASQGTTGSTGSKKSIPQKVMDLFVSDDTSADSDGQSSSSKKHHKVKLPRPSKSMFFFKKHDDDDSRSEHSRERTERTSHPGDGHQLRAARSFNKPDHGIFHKAATSNHFDDSNSIHRATSHSTLPSGDEDDTLIALAHKAKKSSKNIIGKVFHHKDKKKKSHTFDGPINPLESHAQPFRNASVASVPEPHAPKQQPTMRSASTVSHLDPHRNSSTSSRDHMASSSRDHTASSSREQVLNMISKRPSLANANFYNLDTDLDSMAGIVEDGGASSSANSSALPRHASTGSAAADSIPGMPVLPGGSISGPMGGPMVGDRSSVSTNNNTNNANNANNSNHNSVSGVASPTPVVNTANASGTTAAPVIGVGTDLSFIGNDDTAPQTNAGQWSAPESWAVADTGPGGGSKLEPEEIVETYADPTREQYGLETNVSTHIPGKPPINYFVRIFRQDDSFGTIVCPLETTVSELIQILGKKFFLPSVKGYQLCVRIGGLTRVLDLLEKPLLYQKILLEFMGYTEKDRLVEVGREDLSYLCRFLFLPSSIQTFTPEEEAIMSRDYVHADLQNLELQTIPIIFYQFSNEIEYLDVSNNPSISIPLDFIQSCINLKNLRFSGNRSRFFPVNISHAVFLEYLDMSRNMIKDVAQIRFERMSALTTLDLSCNQLTRINNNVALLKQLRRLSLSNNNVTDFPMAVCNLSNLIELDLSFNRLSSVPASISKLVNLERLVLNNNYISKLPNDIKNLVQLKELDVRYNRLNNVDALSSLPLLEVLYASKNQITSYEHNFESLQCLYFDRNPFTEVNVSNVLHTLTVLHLSKAKLSTLPENFFDRLPNLEKLVLDKNHFVSLPSSLGSLRKLIYLSAVGNNLSVLPSSIGQLTTLQFLDLHSNNLRKLPDEIWNLNVLSTLNVSSNLLDSFPKHKFHVSSVSSGDAFHRNLESEFDSNYEMRIRRPSAFSITSTLSPGETSRRGSLAYNSPKMSTSPMTFARDAPVSSRTTLANSLLILSLADNRLNDECFEELSLLTSLQVLNLSYNELMDIPYGALRRLNRLTELYLSGNNLTSLPADDFENIKTLRTLHVNGNKLHSLPAELGKILHLTVLDVSSNQLKYNISNWPYDWNWNWNLDLKYLSFSGNKRLEIKSAANNLMRHGDGTEQKNLSDFTVLSQLRVLGLMDVTLTTPSVPDQTENCRVRTYGSELNNMPYGMADSLGQHENLSIIDMVVERFRGNENEVVVGMFDGRNEINPRAGNKVAKLLQEMFGALLQDELKKMRDDDTIEDALKRSFLAANRDIGAAALTTVESHTAHRSSTTTHLNKQDGLTGSCATVCYISDNKLYVANVGDSMCILSKGTGEHRLLTTRHDPTEPEELGRVRAGGGFISAHGKLDGVCDVSRAFGFYNLIPHIQARPDIVSMELNDSDELLIIGSKQLWEVMSYETAVDIARTESQDPMLAAAKLRDFAISYGASDKLMVMVLGIGVKRRTANQSNLISGLPPVGEDELFQPYRKRRDKSLLPEDSNLARLGSEVDPPEGEMAMVFTDIKNSTLLWETYPIAMRSAIKIHNAIMRRQLRILRGYEVKTEGDAFMVSFTTPTSALLWCFSVQQQLLAADWPAEILESEEGYEVRDDEGNVVFRGLSVRMGIHWGSPVCEPDPITRRMDYFGPMVNRAARVSAVADGGQITVSADFISKVKKLQSLREKMNAENISLGEAFNDEITGQAITQNLDMLDSLGWIVKEIGELKLKGLENPEFLSLVYSAPLASRHGMQEDLLHPKKKAGGFTSDLLSQVLEIALRLEHMCARFNGQSRPVSLKDIQRHAIQHIAPTPESELGVYFENIVTRIENAIMMLCMRHTVARAGGFDPINIDNVNTSASTHGVEIGQLLDAVAQLTGIRYVPEGQQYHERQPEMESSVQVEEIN</sequence>
<protein>
    <recommendedName>
        <fullName evidence="3">Adenylate cyclase</fullName>
        <ecNumber evidence="2">4.6.1.1</ecNumber>
    </recommendedName>
    <alternativeName>
        <fullName evidence="10">ATP pyrophosphate-lyase</fullName>
    </alternativeName>
    <alternativeName>
        <fullName evidence="11">Adenylyl cyclase</fullName>
    </alternativeName>
</protein>
<organism evidence="16 17">
    <name type="scientific">Yarrowia lipolytica</name>
    <name type="common">Candida lipolytica</name>
    <dbReference type="NCBI Taxonomy" id="4952"/>
    <lineage>
        <taxon>Eukaryota</taxon>
        <taxon>Fungi</taxon>
        <taxon>Dikarya</taxon>
        <taxon>Ascomycota</taxon>
        <taxon>Saccharomycotina</taxon>
        <taxon>Dipodascomycetes</taxon>
        <taxon>Dipodascales</taxon>
        <taxon>Dipodascales incertae sedis</taxon>
        <taxon>Yarrowia</taxon>
    </lineage>
</organism>
<dbReference type="PANTHER" id="PTHR45712">
    <property type="entry name" value="AGAP008170-PA"/>
    <property type="match status" value="1"/>
</dbReference>
<keyword evidence="4" id="KW-0433">Leucine-rich repeat</keyword>
<dbReference type="InterPro" id="IPR036457">
    <property type="entry name" value="PPM-type-like_dom_sf"/>
</dbReference>
<accession>A0A1D8N8E8</accession>
<evidence type="ECO:0000256" key="8">
    <source>
        <dbReference type="ARBA" id="ARBA00022998"/>
    </source>
</evidence>
<dbReference type="GO" id="GO:0004016">
    <property type="term" value="F:adenylate cyclase activity"/>
    <property type="evidence" value="ECO:0007669"/>
    <property type="project" value="UniProtKB-EC"/>
</dbReference>
<evidence type="ECO:0000256" key="1">
    <source>
        <dbReference type="ARBA" id="ARBA00005381"/>
    </source>
</evidence>
<dbReference type="RefSeq" id="XP_501072.3">
    <property type="nucleotide sequence ID" value="XM_501072.3"/>
</dbReference>
<dbReference type="SMART" id="SM00314">
    <property type="entry name" value="RA"/>
    <property type="match status" value="1"/>
</dbReference>
<dbReference type="InterPro" id="IPR055414">
    <property type="entry name" value="LRR_R13L4/SHOC2-like"/>
</dbReference>
<evidence type="ECO:0000256" key="7">
    <source>
        <dbReference type="ARBA" id="ARBA00022842"/>
    </source>
</evidence>
<dbReference type="GO" id="GO:0046872">
    <property type="term" value="F:metal ion binding"/>
    <property type="evidence" value="ECO:0007669"/>
    <property type="project" value="UniProtKB-KW"/>
</dbReference>
<feature type="compositionally biased region" description="Low complexity" evidence="12">
    <location>
        <begin position="455"/>
        <end position="482"/>
    </location>
</feature>
<dbReference type="Pfam" id="PF23010">
    <property type="entry name" value="RA_3"/>
    <property type="match status" value="1"/>
</dbReference>
<dbReference type="SMART" id="SM00332">
    <property type="entry name" value="PP2Cc"/>
    <property type="match status" value="1"/>
</dbReference>
<keyword evidence="7" id="KW-0460">Magnesium</keyword>
<evidence type="ECO:0000259" key="13">
    <source>
        <dbReference type="PROSITE" id="PS50125"/>
    </source>
</evidence>
<dbReference type="VEuPathDB" id="FungiDB:YALI0_B18759g"/>
<dbReference type="InterPro" id="IPR055071">
    <property type="entry name" value="RA_PHLPP-like"/>
</dbReference>
<feature type="compositionally biased region" description="Basic residues" evidence="12">
    <location>
        <begin position="180"/>
        <end position="190"/>
    </location>
</feature>
<feature type="compositionally biased region" description="Gly residues" evidence="12">
    <location>
        <begin position="445"/>
        <end position="454"/>
    </location>
</feature>
<dbReference type="GeneID" id="2907024"/>
<dbReference type="InterPro" id="IPR001932">
    <property type="entry name" value="PPM-type_phosphatase-like_dom"/>
</dbReference>
<dbReference type="VEuPathDB" id="FungiDB:YALI1_B24424g"/>
<evidence type="ECO:0000313" key="17">
    <source>
        <dbReference type="Proteomes" id="UP000182444"/>
    </source>
</evidence>
<dbReference type="InterPro" id="IPR000159">
    <property type="entry name" value="RA_dom"/>
</dbReference>
<evidence type="ECO:0000256" key="9">
    <source>
        <dbReference type="ARBA" id="ARBA00023239"/>
    </source>
</evidence>
<keyword evidence="8" id="KW-0115">cAMP biosynthesis</keyword>
<dbReference type="EMBL" id="CP017554">
    <property type="protein sequence ID" value="AOW01905.1"/>
    <property type="molecule type" value="Genomic_DNA"/>
</dbReference>
<dbReference type="CDD" id="cd17214">
    <property type="entry name" value="RA_CYR1_like"/>
    <property type="match status" value="1"/>
</dbReference>
<dbReference type="FunFam" id="3.80.10.10:FF:000220">
    <property type="entry name" value="Adenylate cyclase AcyA"/>
    <property type="match status" value="1"/>
</dbReference>
<evidence type="ECO:0000256" key="4">
    <source>
        <dbReference type="ARBA" id="ARBA00022614"/>
    </source>
</evidence>
<evidence type="ECO:0000256" key="11">
    <source>
        <dbReference type="ARBA" id="ARBA00032637"/>
    </source>
</evidence>
<keyword evidence="5" id="KW-0479">Metal-binding</keyword>
<name>A0A1D8N8E8_YARLL</name>
<feature type="domain" description="PPM-type phosphatase" evidence="15">
    <location>
        <begin position="1339"/>
        <end position="1612"/>
    </location>
</feature>
<evidence type="ECO:0000256" key="2">
    <source>
        <dbReference type="ARBA" id="ARBA00012201"/>
    </source>
</evidence>
<dbReference type="SMART" id="SM00044">
    <property type="entry name" value="CYCc"/>
    <property type="match status" value="1"/>
</dbReference>
<feature type="compositionally biased region" description="Polar residues" evidence="12">
    <location>
        <begin position="19"/>
        <end position="32"/>
    </location>
</feature>
<dbReference type="SUPFAM" id="SSF81606">
    <property type="entry name" value="PP2C-like"/>
    <property type="match status" value="1"/>
</dbReference>
<feature type="domain" description="Guanylate cyclase" evidence="13">
    <location>
        <begin position="1670"/>
        <end position="1807"/>
    </location>
</feature>
<dbReference type="eggNOG" id="KOG0618">
    <property type="taxonomic scope" value="Eukaryota"/>
</dbReference>
<evidence type="ECO:0000259" key="15">
    <source>
        <dbReference type="PROSITE" id="PS51746"/>
    </source>
</evidence>
<evidence type="ECO:0000256" key="10">
    <source>
        <dbReference type="ARBA" id="ARBA00032597"/>
    </source>
</evidence>
<dbReference type="Pfam" id="PF00560">
    <property type="entry name" value="LRR_1"/>
    <property type="match status" value="1"/>
</dbReference>
<feature type="compositionally biased region" description="Polar residues" evidence="12">
    <location>
        <begin position="141"/>
        <end position="155"/>
    </location>
</feature>
<feature type="region of interest" description="Disordered" evidence="12">
    <location>
        <begin position="410"/>
        <end position="483"/>
    </location>
</feature>
<dbReference type="PROSITE" id="PS50125">
    <property type="entry name" value="GUANYLATE_CYCLASE_2"/>
    <property type="match status" value="1"/>
</dbReference>
<dbReference type="SMART" id="SM00364">
    <property type="entry name" value="LRR_BAC"/>
    <property type="match status" value="13"/>
</dbReference>
<feature type="compositionally biased region" description="Low complexity" evidence="12">
    <location>
        <begin position="166"/>
        <end position="179"/>
    </location>
</feature>
<feature type="domain" description="Ras-associating" evidence="14">
    <location>
        <begin position="581"/>
        <end position="670"/>
    </location>
</feature>
<feature type="compositionally biased region" description="Polar residues" evidence="12">
    <location>
        <begin position="335"/>
        <end position="346"/>
    </location>
</feature>
<evidence type="ECO:0000256" key="12">
    <source>
        <dbReference type="SAM" id="MobiDB-lite"/>
    </source>
</evidence>
<evidence type="ECO:0000256" key="5">
    <source>
        <dbReference type="ARBA" id="ARBA00022723"/>
    </source>
</evidence>
<gene>
    <name evidence="16" type="ORF">YALI1_B24424g</name>
</gene>
<feature type="region of interest" description="Disordered" evidence="12">
    <location>
        <begin position="245"/>
        <end position="270"/>
    </location>
</feature>
<feature type="region of interest" description="Disordered" evidence="12">
    <location>
        <begin position="1"/>
        <end position="229"/>
    </location>
</feature>
<dbReference type="SUPFAM" id="SSF52058">
    <property type="entry name" value="L domain-like"/>
    <property type="match status" value="2"/>
</dbReference>
<dbReference type="InterPro" id="IPR001611">
    <property type="entry name" value="Leu-rich_rpt"/>
</dbReference>
<dbReference type="Gene3D" id="3.30.70.1230">
    <property type="entry name" value="Nucleotide cyclase"/>
    <property type="match status" value="1"/>
</dbReference>
<dbReference type="GO" id="GO:0006171">
    <property type="term" value="P:cAMP biosynthetic process"/>
    <property type="evidence" value="ECO:0007669"/>
    <property type="project" value="UniProtKB-KW"/>
</dbReference>
<evidence type="ECO:0000256" key="6">
    <source>
        <dbReference type="ARBA" id="ARBA00022737"/>
    </source>
</evidence>
<evidence type="ECO:0000256" key="3">
    <source>
        <dbReference type="ARBA" id="ARBA00021420"/>
    </source>
</evidence>
<dbReference type="Pfam" id="PF00481">
    <property type="entry name" value="PP2C"/>
    <property type="match status" value="1"/>
</dbReference>
<feature type="compositionally biased region" description="Basic residues" evidence="12">
    <location>
        <begin position="292"/>
        <end position="302"/>
    </location>
</feature>
<feature type="compositionally biased region" description="Polar residues" evidence="12">
    <location>
        <begin position="256"/>
        <end position="266"/>
    </location>
</feature>
<dbReference type="CDD" id="cd00143">
    <property type="entry name" value="PP2Cc"/>
    <property type="match status" value="1"/>
</dbReference>
<dbReference type="Pfam" id="PF00211">
    <property type="entry name" value="Guanylate_cyc"/>
    <property type="match status" value="1"/>
</dbReference>
<dbReference type="CDD" id="cd07302">
    <property type="entry name" value="CHD"/>
    <property type="match status" value="1"/>
</dbReference>
<dbReference type="InterPro" id="IPR003591">
    <property type="entry name" value="Leu-rich_rpt_typical-subtyp"/>
</dbReference>
<feature type="compositionally biased region" description="Pro residues" evidence="12">
    <location>
        <begin position="95"/>
        <end position="108"/>
    </location>
</feature>